<dbReference type="AlphaFoldDB" id="A0A5C4TGG8"/>
<reference evidence="5 6" key="1">
    <citation type="submission" date="2019-05" db="EMBL/GenBank/DDBJ databases">
        <title>We sequenced the genome of Paenibacillus hemerocallicola KCTC 33185 for further insight into its adaptation and study the phylogeny of Paenibacillus.</title>
        <authorList>
            <person name="Narsing Rao M.P."/>
        </authorList>
    </citation>
    <scope>NUCLEOTIDE SEQUENCE [LARGE SCALE GENOMIC DNA]</scope>
    <source>
        <strain evidence="5 6">KCTC 33185</strain>
    </source>
</reference>
<evidence type="ECO:0000259" key="4">
    <source>
        <dbReference type="PROSITE" id="PS50995"/>
    </source>
</evidence>
<keyword evidence="3" id="KW-0804">Transcription</keyword>
<dbReference type="PRINTS" id="PR00598">
    <property type="entry name" value="HTHMARR"/>
</dbReference>
<dbReference type="PROSITE" id="PS50995">
    <property type="entry name" value="HTH_MARR_2"/>
    <property type="match status" value="1"/>
</dbReference>
<dbReference type="SUPFAM" id="SSF46785">
    <property type="entry name" value="Winged helix' DNA-binding domain"/>
    <property type="match status" value="1"/>
</dbReference>
<dbReference type="PANTHER" id="PTHR42756:SF1">
    <property type="entry name" value="TRANSCRIPTIONAL REPRESSOR OF EMRAB OPERON"/>
    <property type="match status" value="1"/>
</dbReference>
<evidence type="ECO:0000256" key="2">
    <source>
        <dbReference type="ARBA" id="ARBA00023125"/>
    </source>
</evidence>
<proteinExistence type="predicted"/>
<dbReference type="EMBL" id="VDCQ01000004">
    <property type="protein sequence ID" value="TNJ67600.1"/>
    <property type="molecule type" value="Genomic_DNA"/>
</dbReference>
<name>A0A5C4TGG8_9BACL</name>
<keyword evidence="6" id="KW-1185">Reference proteome</keyword>
<evidence type="ECO:0000256" key="3">
    <source>
        <dbReference type="ARBA" id="ARBA00023163"/>
    </source>
</evidence>
<dbReference type="GO" id="GO:0003677">
    <property type="term" value="F:DNA binding"/>
    <property type="evidence" value="ECO:0007669"/>
    <property type="project" value="UniProtKB-KW"/>
</dbReference>
<organism evidence="5 6">
    <name type="scientific">Paenibacillus hemerocallicola</name>
    <dbReference type="NCBI Taxonomy" id="1172614"/>
    <lineage>
        <taxon>Bacteria</taxon>
        <taxon>Bacillati</taxon>
        <taxon>Bacillota</taxon>
        <taxon>Bacilli</taxon>
        <taxon>Bacillales</taxon>
        <taxon>Paenibacillaceae</taxon>
        <taxon>Paenibacillus</taxon>
    </lineage>
</organism>
<evidence type="ECO:0000256" key="1">
    <source>
        <dbReference type="ARBA" id="ARBA00023015"/>
    </source>
</evidence>
<dbReference type="SMART" id="SM00347">
    <property type="entry name" value="HTH_MARR"/>
    <property type="match status" value="1"/>
</dbReference>
<dbReference type="Gene3D" id="1.10.10.10">
    <property type="entry name" value="Winged helix-like DNA-binding domain superfamily/Winged helix DNA-binding domain"/>
    <property type="match status" value="1"/>
</dbReference>
<evidence type="ECO:0000313" key="6">
    <source>
        <dbReference type="Proteomes" id="UP000307943"/>
    </source>
</evidence>
<dbReference type="OrthoDB" id="3254893at2"/>
<dbReference type="Proteomes" id="UP000307943">
    <property type="component" value="Unassembled WGS sequence"/>
</dbReference>
<dbReference type="InterPro" id="IPR000835">
    <property type="entry name" value="HTH_MarR-typ"/>
</dbReference>
<dbReference type="InterPro" id="IPR036390">
    <property type="entry name" value="WH_DNA-bd_sf"/>
</dbReference>
<sequence>MNEEMLKQVITRYENASFIVNRRLNALLRDLVPVELTVDQVFVLRYLCAHGRCTSSELADTFCVGKSSITAIITRLFDKRLIRRIPDDKDRRVTYLELTEEGKRVTGEMERKIQLLLTRYIAQFDEREGEAFIATYEKLARVLLEADPTPKSEK</sequence>
<dbReference type="PANTHER" id="PTHR42756">
    <property type="entry name" value="TRANSCRIPTIONAL REGULATOR, MARR"/>
    <property type="match status" value="1"/>
</dbReference>
<dbReference type="GO" id="GO:0003700">
    <property type="term" value="F:DNA-binding transcription factor activity"/>
    <property type="evidence" value="ECO:0007669"/>
    <property type="project" value="InterPro"/>
</dbReference>
<evidence type="ECO:0000313" key="5">
    <source>
        <dbReference type="EMBL" id="TNJ67600.1"/>
    </source>
</evidence>
<dbReference type="RefSeq" id="WP_139600886.1">
    <property type="nucleotide sequence ID" value="NZ_VDCQ01000004.1"/>
</dbReference>
<comment type="caution">
    <text evidence="5">The sequence shown here is derived from an EMBL/GenBank/DDBJ whole genome shotgun (WGS) entry which is preliminary data.</text>
</comment>
<gene>
    <name evidence="5" type="ORF">FE784_04250</name>
</gene>
<dbReference type="Pfam" id="PF01047">
    <property type="entry name" value="MarR"/>
    <property type="match status" value="1"/>
</dbReference>
<keyword evidence="1" id="KW-0805">Transcription regulation</keyword>
<accession>A0A5C4TGG8</accession>
<feature type="domain" description="HTH marR-type" evidence="4">
    <location>
        <begin position="3"/>
        <end position="141"/>
    </location>
</feature>
<protein>
    <submittedName>
        <fullName evidence="5">MarR family transcriptional regulator</fullName>
    </submittedName>
</protein>
<keyword evidence="2" id="KW-0238">DNA-binding</keyword>
<dbReference type="InterPro" id="IPR036388">
    <property type="entry name" value="WH-like_DNA-bd_sf"/>
</dbReference>